<evidence type="ECO:0000313" key="13">
    <source>
        <dbReference type="Proteomes" id="UP000038802"/>
    </source>
</evidence>
<evidence type="ECO:0000313" key="21">
    <source>
        <dbReference type="Proteomes" id="UP000048600"/>
    </source>
</evidence>
<evidence type="ECO:0000313" key="6">
    <source>
        <dbReference type="EMBL" id="CKS59766.1"/>
    </source>
</evidence>
<evidence type="ECO:0000313" key="20">
    <source>
        <dbReference type="Proteomes" id="UP000048289"/>
    </source>
</evidence>
<dbReference type="EMBL" id="CNGE01000370">
    <property type="protein sequence ID" value="CKS59766.1"/>
    <property type="molecule type" value="Genomic_DNA"/>
</dbReference>
<evidence type="ECO:0000313" key="19">
    <source>
        <dbReference type="Proteomes" id="UP000046947"/>
    </source>
</evidence>
<protein>
    <submittedName>
        <fullName evidence="9">Uncharacterized protein</fullName>
    </submittedName>
</protein>
<evidence type="ECO:0000313" key="9">
    <source>
        <dbReference type="EMBL" id="COV87506.1"/>
    </source>
</evidence>
<evidence type="ECO:0000313" key="24">
    <source>
        <dbReference type="Proteomes" id="UP000050164"/>
    </source>
</evidence>
<dbReference type="EMBL" id="CNFT01000793">
    <property type="protein sequence ID" value="CKS34844.1"/>
    <property type="molecule type" value="Genomic_DNA"/>
</dbReference>
<evidence type="ECO:0000313" key="16">
    <source>
        <dbReference type="Proteomes" id="UP000044938"/>
    </source>
</evidence>
<dbReference type="EMBL" id="CSAJ01000646">
    <property type="protein sequence ID" value="COX00981.1"/>
    <property type="molecule type" value="Genomic_DNA"/>
</dbReference>
<accession>A0A0T9XTZ4</accession>
<evidence type="ECO:0000313" key="12">
    <source>
        <dbReference type="EMBL" id="COZ25729.1"/>
    </source>
</evidence>
<gene>
    <name evidence="3" type="ORF">ERS007657_01317</name>
    <name evidence="7" type="ORF">ERS007661_01347</name>
    <name evidence="8" type="ORF">ERS007679_02260</name>
    <name evidence="1" type="ORF">ERS007681_02903</name>
    <name evidence="2" type="ORF">ERS007688_02455</name>
    <name evidence="9" type="ORF">ERS007703_02217</name>
    <name evidence="11" type="ORF">ERS007720_03734</name>
    <name evidence="12" type="ORF">ERS007739_03556</name>
    <name evidence="10" type="ORF">ERS007741_02316</name>
    <name evidence="6" type="ORF">ERS027646_02146</name>
    <name evidence="5" type="ORF">ERS027659_02976</name>
    <name evidence="4" type="ORF">ERS027661_00265</name>
</gene>
<dbReference type="Proteomes" id="UP000046680">
    <property type="component" value="Unassembled WGS sequence"/>
</dbReference>
<dbReference type="Proteomes" id="UP000039217">
    <property type="component" value="Unassembled WGS sequence"/>
</dbReference>
<proteinExistence type="predicted"/>
<dbReference type="AlphaFoldDB" id="A0A0T9XTZ4"/>
<dbReference type="Proteomes" id="UP000038802">
    <property type="component" value="Unassembled WGS sequence"/>
</dbReference>
<evidence type="ECO:0000313" key="22">
    <source>
        <dbReference type="Proteomes" id="UP000048948"/>
    </source>
</evidence>
<dbReference type="Proteomes" id="UP000045842">
    <property type="component" value="Unassembled WGS sequence"/>
</dbReference>
<dbReference type="Proteomes" id="UP000039021">
    <property type="component" value="Unassembled WGS sequence"/>
</dbReference>
<dbReference type="EMBL" id="CHKL01000258">
    <property type="protein sequence ID" value="COW36654.1"/>
    <property type="molecule type" value="Genomic_DNA"/>
</dbReference>
<sequence length="84" mass="8862">MSEAPGVQIGNSFSTSAADPKMSVLISASRARIQFSLPVTVLISPLCAIRRNGCASGQDGKVFVENRECTMPSALVSRSSCKSR</sequence>
<evidence type="ECO:0000313" key="11">
    <source>
        <dbReference type="EMBL" id="COX00981.1"/>
    </source>
</evidence>
<evidence type="ECO:0000313" key="1">
    <source>
        <dbReference type="EMBL" id="CFE41382.1"/>
    </source>
</evidence>
<evidence type="ECO:0000313" key="8">
    <source>
        <dbReference type="EMBL" id="COV67356.1"/>
    </source>
</evidence>
<dbReference type="EMBL" id="CSAD01000297">
    <property type="protein sequence ID" value="COV67356.1"/>
    <property type="molecule type" value="Genomic_DNA"/>
</dbReference>
<evidence type="ECO:0000313" key="23">
    <source>
        <dbReference type="Proteomes" id="UP000049023"/>
    </source>
</evidence>
<reference evidence="12" key="3">
    <citation type="submission" date="2015-03" db="EMBL/GenBank/DDBJ databases">
        <authorList>
            <consortium name="Pathogen Informatics"/>
            <person name="Murphy D."/>
        </authorList>
    </citation>
    <scope>NUCLEOTIDE SEQUENCE</scope>
    <source>
        <strain evidence="12">N09902308</strain>
    </source>
</reference>
<evidence type="ECO:0000313" key="17">
    <source>
        <dbReference type="Proteomes" id="UP000045842"/>
    </source>
</evidence>
<evidence type="ECO:0000313" key="18">
    <source>
        <dbReference type="Proteomes" id="UP000046680"/>
    </source>
</evidence>
<dbReference type="Proteomes" id="UP000048289">
    <property type="component" value="Unassembled WGS sequence"/>
</dbReference>
<dbReference type="Proteomes" id="UP000050164">
    <property type="component" value="Unassembled WGS sequence"/>
</dbReference>
<evidence type="ECO:0000313" key="14">
    <source>
        <dbReference type="Proteomes" id="UP000039021"/>
    </source>
</evidence>
<dbReference type="EMBL" id="CFOH01000411">
    <property type="protein sequence ID" value="CFE55535.1"/>
    <property type="molecule type" value="Genomic_DNA"/>
</dbReference>
<dbReference type="Proteomes" id="UP000049023">
    <property type="component" value="Unassembled WGS sequence"/>
</dbReference>
<dbReference type="Proteomes" id="UP000044938">
    <property type="component" value="Unassembled WGS sequence"/>
</dbReference>
<evidence type="ECO:0000313" key="10">
    <source>
        <dbReference type="EMBL" id="COW36654.1"/>
    </source>
</evidence>
<evidence type="ECO:0000313" key="4">
    <source>
        <dbReference type="EMBL" id="CKQ90298.1"/>
    </source>
</evidence>
<dbReference type="EMBL" id="CGCX01000393">
    <property type="protein sequence ID" value="CFR74912.1"/>
    <property type="molecule type" value="Genomic_DNA"/>
</dbReference>
<evidence type="ECO:0000313" key="2">
    <source>
        <dbReference type="EMBL" id="CFE55535.1"/>
    </source>
</evidence>
<dbReference type="EMBL" id="CQQC01000365">
    <property type="protein sequence ID" value="CNU90641.1"/>
    <property type="molecule type" value="Genomic_DNA"/>
</dbReference>
<dbReference type="Proteomes" id="UP000048600">
    <property type="component" value="Unassembled WGS sequence"/>
</dbReference>
<name>A0A0T9XTZ4_MYCTX</name>
<dbReference type="EMBL" id="CSAE01000228">
    <property type="protein sequence ID" value="COV87506.1"/>
    <property type="molecule type" value="Genomic_DNA"/>
</dbReference>
<dbReference type="Proteomes" id="UP000048948">
    <property type="component" value="Unassembled WGS sequence"/>
</dbReference>
<dbReference type="EMBL" id="CSBK01001881">
    <property type="protein sequence ID" value="COZ25729.1"/>
    <property type="molecule type" value="Genomic_DNA"/>
</dbReference>
<evidence type="ECO:0000313" key="15">
    <source>
        <dbReference type="Proteomes" id="UP000039217"/>
    </source>
</evidence>
<evidence type="ECO:0000313" key="7">
    <source>
        <dbReference type="EMBL" id="CNU90641.1"/>
    </source>
</evidence>
<dbReference type="EMBL" id="CFOE01000433">
    <property type="protein sequence ID" value="CFE41382.1"/>
    <property type="molecule type" value="Genomic_DNA"/>
</dbReference>
<dbReference type="EMBL" id="CNFU01000026">
    <property type="protein sequence ID" value="CKQ90298.1"/>
    <property type="molecule type" value="Genomic_DNA"/>
</dbReference>
<reference evidence="9" key="2">
    <citation type="submission" date="2015-03" db="EMBL/GenBank/DDBJ databases">
        <authorList>
            <person name="Murphy D."/>
        </authorList>
    </citation>
    <scope>NUCLEOTIDE SEQUENCE [LARGE SCALE GENOMIC DNA]</scope>
    <source>
        <strain evidence="9">K00500041</strain>
    </source>
</reference>
<reference evidence="13 14" key="1">
    <citation type="submission" date="2015-03" db="EMBL/GenBank/DDBJ databases">
        <authorList>
            <consortium name="Pathogen Informatics"/>
        </authorList>
    </citation>
    <scope>NUCLEOTIDE SEQUENCE [LARGE SCALE GENOMIC DNA]</scope>
    <source>
        <strain evidence="6 22">Bir 172</strain>
        <strain evidence="5 24">Bir 185</strain>
        <strain evidence="4 23">Bir 187</strain>
        <strain evidence="3 18">C09601061</strain>
        <strain evidence="7 15">D00501624</strain>
        <strain evidence="8 17">G09801536</strain>
        <strain evidence="1 20">G09901357</strain>
        <strain evidence="2 19">H09601792</strain>
        <strain evidence="13">K00500041</strain>
        <strain evidence="11 16">M09401471</strain>
        <strain evidence="14">N09902308</strain>
        <strain evidence="10 21">P00601463</strain>
    </source>
</reference>
<organism evidence="9 13">
    <name type="scientific">Mycobacterium tuberculosis</name>
    <dbReference type="NCBI Taxonomy" id="1773"/>
    <lineage>
        <taxon>Bacteria</taxon>
        <taxon>Bacillati</taxon>
        <taxon>Actinomycetota</taxon>
        <taxon>Actinomycetes</taxon>
        <taxon>Mycobacteriales</taxon>
        <taxon>Mycobacteriaceae</taxon>
        <taxon>Mycobacterium</taxon>
        <taxon>Mycobacterium tuberculosis complex</taxon>
    </lineage>
</organism>
<evidence type="ECO:0000313" key="5">
    <source>
        <dbReference type="EMBL" id="CKS34844.1"/>
    </source>
</evidence>
<evidence type="ECO:0000313" key="3">
    <source>
        <dbReference type="EMBL" id="CFR74912.1"/>
    </source>
</evidence>
<dbReference type="Proteomes" id="UP000046947">
    <property type="component" value="Unassembled WGS sequence"/>
</dbReference>